<feature type="transmembrane region" description="Helical" evidence="1">
    <location>
        <begin position="26"/>
        <end position="45"/>
    </location>
</feature>
<proteinExistence type="predicted"/>
<keyword evidence="3" id="KW-1185">Reference proteome</keyword>
<dbReference type="EMBL" id="KZ150352">
    <property type="protein sequence ID" value="PZC71248.1"/>
    <property type="molecule type" value="Genomic_DNA"/>
</dbReference>
<organism evidence="2 3">
    <name type="scientific">Helicoverpa armigera</name>
    <name type="common">Cotton bollworm</name>
    <name type="synonym">Heliothis armigera</name>
    <dbReference type="NCBI Taxonomy" id="29058"/>
    <lineage>
        <taxon>Eukaryota</taxon>
        <taxon>Metazoa</taxon>
        <taxon>Ecdysozoa</taxon>
        <taxon>Arthropoda</taxon>
        <taxon>Hexapoda</taxon>
        <taxon>Insecta</taxon>
        <taxon>Pterygota</taxon>
        <taxon>Neoptera</taxon>
        <taxon>Endopterygota</taxon>
        <taxon>Lepidoptera</taxon>
        <taxon>Glossata</taxon>
        <taxon>Ditrysia</taxon>
        <taxon>Noctuoidea</taxon>
        <taxon>Noctuidae</taxon>
        <taxon>Heliothinae</taxon>
        <taxon>Helicoverpa</taxon>
    </lineage>
</organism>
<keyword evidence="1" id="KW-0812">Transmembrane</keyword>
<sequence>MENIKQDGRLHRKLGKLCQSPVMAKYLLIVTLFYYIRLLQTLWVLNRLFRSAGSPDISNKARFHQNVLFARASTPK</sequence>
<protein>
    <submittedName>
        <fullName evidence="2">Uncharacterized protein</fullName>
    </submittedName>
</protein>
<dbReference type="AlphaFoldDB" id="A0A2W1B6I8"/>
<name>A0A2W1B6I8_HELAM</name>
<keyword evidence="1" id="KW-0472">Membrane</keyword>
<keyword evidence="1" id="KW-1133">Transmembrane helix</keyword>
<evidence type="ECO:0000313" key="3">
    <source>
        <dbReference type="Proteomes" id="UP000249218"/>
    </source>
</evidence>
<gene>
    <name evidence="2" type="primary">HaOG213747</name>
    <name evidence="2" type="ORF">B5X24_HaOG213747</name>
</gene>
<dbReference type="Proteomes" id="UP000249218">
    <property type="component" value="Unassembled WGS sequence"/>
</dbReference>
<evidence type="ECO:0000256" key="1">
    <source>
        <dbReference type="SAM" id="Phobius"/>
    </source>
</evidence>
<reference evidence="2 3" key="1">
    <citation type="journal article" date="2017" name="BMC Biol.">
        <title>Genomic innovations, transcriptional plasticity and gene loss underlying the evolution and divergence of two highly polyphagous and invasive Helicoverpa pest species.</title>
        <authorList>
            <person name="Pearce S.L."/>
            <person name="Clarke D.F."/>
            <person name="East P.D."/>
            <person name="Elfekih S."/>
            <person name="Gordon K.H."/>
            <person name="Jermiin L.S."/>
            <person name="McGaughran A."/>
            <person name="Oakeshott J.G."/>
            <person name="Papanikolaou A."/>
            <person name="Perera O.P."/>
            <person name="Rane R.V."/>
            <person name="Richards S."/>
            <person name="Tay W.T."/>
            <person name="Walsh T.K."/>
            <person name="Anderson A."/>
            <person name="Anderson C.J."/>
            <person name="Asgari S."/>
            <person name="Board P.G."/>
            <person name="Bretschneider A."/>
            <person name="Campbell P.M."/>
            <person name="Chertemps T."/>
            <person name="Christeller J.T."/>
            <person name="Coppin C.W."/>
            <person name="Downes S.J."/>
            <person name="Duan G."/>
            <person name="Farnsworth C.A."/>
            <person name="Good R.T."/>
            <person name="Han L.B."/>
            <person name="Han Y.C."/>
            <person name="Hatje K."/>
            <person name="Horne I."/>
            <person name="Huang Y.P."/>
            <person name="Hughes D.S."/>
            <person name="Jacquin-Joly E."/>
            <person name="James W."/>
            <person name="Jhangiani S."/>
            <person name="Kollmar M."/>
            <person name="Kuwar S.S."/>
            <person name="Li S."/>
            <person name="Liu N.Y."/>
            <person name="Maibeche M.T."/>
            <person name="Miller J.R."/>
            <person name="Montagne N."/>
            <person name="Perry T."/>
            <person name="Qu J."/>
            <person name="Song S.V."/>
            <person name="Sutton G.G."/>
            <person name="Vogel H."/>
            <person name="Walenz B.P."/>
            <person name="Xu W."/>
            <person name="Zhang H.J."/>
            <person name="Zou Z."/>
            <person name="Batterham P."/>
            <person name="Edwards O.R."/>
            <person name="Feyereisen R."/>
            <person name="Gibbs R.A."/>
            <person name="Heckel D.G."/>
            <person name="McGrath A."/>
            <person name="Robin C."/>
            <person name="Scherer S.E."/>
            <person name="Worley K.C."/>
            <person name="Wu Y.D."/>
        </authorList>
    </citation>
    <scope>NUCLEOTIDE SEQUENCE [LARGE SCALE GENOMIC DNA]</scope>
    <source>
        <strain evidence="2">Harm_GR_Male_#8</strain>
        <tissue evidence="2">Whole organism</tissue>
    </source>
</reference>
<accession>A0A2W1B6I8</accession>
<evidence type="ECO:0000313" key="2">
    <source>
        <dbReference type="EMBL" id="PZC71248.1"/>
    </source>
</evidence>